<keyword evidence="3" id="KW-1185">Reference proteome</keyword>
<organism evidence="2 3">
    <name type="scientific">Salinicoccus hispanicus</name>
    <dbReference type="NCBI Taxonomy" id="157225"/>
    <lineage>
        <taxon>Bacteria</taxon>
        <taxon>Bacillati</taxon>
        <taxon>Bacillota</taxon>
        <taxon>Bacilli</taxon>
        <taxon>Bacillales</taxon>
        <taxon>Staphylococcaceae</taxon>
        <taxon>Salinicoccus</taxon>
    </lineage>
</organism>
<feature type="region of interest" description="Disordered" evidence="1">
    <location>
        <begin position="20"/>
        <end position="102"/>
    </location>
</feature>
<evidence type="ECO:0000256" key="1">
    <source>
        <dbReference type="SAM" id="MobiDB-lite"/>
    </source>
</evidence>
<feature type="compositionally biased region" description="Acidic residues" evidence="1">
    <location>
        <begin position="63"/>
        <end position="86"/>
    </location>
</feature>
<dbReference type="RefSeq" id="WP_160657754.1">
    <property type="nucleotide sequence ID" value="NZ_JBHRWU010000001.1"/>
</dbReference>
<reference evidence="2 3" key="1">
    <citation type="submission" date="2019-12" db="EMBL/GenBank/DDBJ databases">
        <title>Salinicoccus cyprini sp. nov., isolated from gastro-intestinal tract of mirror carp, Cyprinus carpio var. specularis, collected from Gobind Sagar Reservoir, Himachal Pradesh, India.</title>
        <authorList>
            <person name="Talwar C."/>
            <person name="Singh A.K."/>
            <person name="Lal R."/>
            <person name="Negi R.K."/>
        </authorList>
    </citation>
    <scope>NUCLEOTIDE SEQUENCE [LARGE SCALE GENOMIC DNA]</scope>
    <source>
        <strain evidence="2 3">J-82</strain>
    </source>
</reference>
<evidence type="ECO:0000313" key="3">
    <source>
        <dbReference type="Proteomes" id="UP000436284"/>
    </source>
</evidence>
<accession>A0A6N8U1H4</accession>
<dbReference type="AlphaFoldDB" id="A0A6N8U1H4"/>
<sequence length="497" mass="55860">MRKYLFALFSVAMLIGCQSGEEEAGDTSTESESVSEETIEQETTEAETTEESTEESTEKSAEDLTEESTDSEGSENEADNSEESTESDTSSDQASGESDSEQVNVLATRCIISNLGDCEGVPLEAQKAEYERLLNEGVLGKMDVTDTFLEDVLGSHLTMHNQNDAGTFPEDRYPPSSVDDTIKYFTMELENYYNGESEAALGYLKEGSSLYQSTVENKKAGDFMDYKLYDVKVMPLEDSAGPDSREIERVYSHASSNGIERDRVSYDTPENNSGDNGKIQLAAIEDHELLEENIDYEEEINEAYGSANTAPAHARECVIQFIRTCKSDAVDDVRDAYDQYVANGTLPEATEAESYPARIDESRTEIDYAIRAAGSMSAKNYVNYFQHYAYDLMQYYNDKSDDVIYYLEPDSEAYDAIVANKETGNYNDHENYLVNVDDKNFSYMSNPPQKMILERVYSHATSERKRKNSVLYKLKLDEVSGIKIISYEELSDEPFDE</sequence>
<gene>
    <name evidence="2" type="ORF">GQ671_12360</name>
</gene>
<name>A0A6N8U1H4_9STAP</name>
<feature type="compositionally biased region" description="Acidic residues" evidence="1">
    <location>
        <begin position="33"/>
        <end position="55"/>
    </location>
</feature>
<dbReference type="EMBL" id="WUUK01000005">
    <property type="protein sequence ID" value="MXQ52058.1"/>
    <property type="molecule type" value="Genomic_DNA"/>
</dbReference>
<protein>
    <submittedName>
        <fullName evidence="2">Uncharacterized protein</fullName>
    </submittedName>
</protein>
<comment type="caution">
    <text evidence="2">The sequence shown here is derived from an EMBL/GenBank/DDBJ whole genome shotgun (WGS) entry which is preliminary data.</text>
</comment>
<proteinExistence type="predicted"/>
<evidence type="ECO:0000313" key="2">
    <source>
        <dbReference type="EMBL" id="MXQ52058.1"/>
    </source>
</evidence>
<dbReference type="Proteomes" id="UP000436284">
    <property type="component" value="Unassembled WGS sequence"/>
</dbReference>
<dbReference type="PROSITE" id="PS51257">
    <property type="entry name" value="PROKAR_LIPOPROTEIN"/>
    <property type="match status" value="1"/>
</dbReference>